<dbReference type="EMBL" id="PEDL01000002">
    <property type="protein sequence ID" value="PHV71741.1"/>
    <property type="molecule type" value="Genomic_DNA"/>
</dbReference>
<name>A0AC61DG49_9FIRM</name>
<gene>
    <name evidence="1" type="ORF">CS063_04060</name>
</gene>
<dbReference type="Proteomes" id="UP000224460">
    <property type="component" value="Unassembled WGS sequence"/>
</dbReference>
<organism evidence="1 2">
    <name type="scientific">Sporanaerobium hydrogeniformans</name>
    <dbReference type="NCBI Taxonomy" id="3072179"/>
    <lineage>
        <taxon>Bacteria</taxon>
        <taxon>Bacillati</taxon>
        <taxon>Bacillota</taxon>
        <taxon>Clostridia</taxon>
        <taxon>Lachnospirales</taxon>
        <taxon>Lachnospiraceae</taxon>
        <taxon>Sporanaerobium</taxon>
    </lineage>
</organism>
<reference evidence="1" key="1">
    <citation type="submission" date="2017-10" db="EMBL/GenBank/DDBJ databases">
        <title>Genome sequence of cellulolytic Lachnospiraceae bacterium XHS1971 isolated from hotspring sediment.</title>
        <authorList>
            <person name="Vasudevan G."/>
            <person name="Joshi A.J."/>
            <person name="Hivarkar S."/>
            <person name="Lanjekar V.B."/>
            <person name="Dhakephalkar P.K."/>
            <person name="Dagar S."/>
        </authorList>
    </citation>
    <scope>NUCLEOTIDE SEQUENCE</scope>
    <source>
        <strain evidence="1">XHS1971</strain>
    </source>
</reference>
<keyword evidence="2" id="KW-1185">Reference proteome</keyword>
<sequence length="269" mass="31117">MREKLSYHVEQEMRSLSSIIKGGRVRNQTVIALKDRSETNYVASYMDNDENQNNMGQEEREQSWEKHIQNMLREAQINAEKIIEEANRQKGVIINEALQEADQIIEKAIQSKEEILKEGEDYKENRKIEANQEAEVILQKAYEEKEALIAATEGELVQTLCKLLDYLIGEEVYHHTAWLTCIVKRMLSHENFEDQIHIKVSPQVLERLTEEEEKALKALGKQVEIEADNHLSNTICKVVTAQGSIEYDVIQGLERVISELKLLQNLNKE</sequence>
<protein>
    <submittedName>
        <fullName evidence="1">Uncharacterized protein</fullName>
    </submittedName>
</protein>
<evidence type="ECO:0000313" key="2">
    <source>
        <dbReference type="Proteomes" id="UP000224460"/>
    </source>
</evidence>
<evidence type="ECO:0000313" key="1">
    <source>
        <dbReference type="EMBL" id="PHV71741.1"/>
    </source>
</evidence>
<proteinExistence type="predicted"/>
<comment type="caution">
    <text evidence="1">The sequence shown here is derived from an EMBL/GenBank/DDBJ whole genome shotgun (WGS) entry which is preliminary data.</text>
</comment>
<accession>A0AC61DG49</accession>